<keyword evidence="3" id="KW-0732">Signal</keyword>
<feature type="binding site" evidence="2">
    <location>
        <position position="177"/>
    </location>
    <ligand>
        <name>Mn(2+)</name>
        <dbReference type="ChEBI" id="CHEBI:29035"/>
        <label>2</label>
    </ligand>
</feature>
<dbReference type="InterPro" id="IPR017439">
    <property type="entry name" value="Amidohydrolase"/>
</dbReference>
<evidence type="ECO:0000256" key="2">
    <source>
        <dbReference type="PIRSR" id="PIRSR005962-1"/>
    </source>
</evidence>
<gene>
    <name evidence="4" type="ORF">SAMN05421593_2375</name>
</gene>
<dbReference type="PIRSF" id="PIRSF005962">
    <property type="entry name" value="Pept_M20D_amidohydro"/>
    <property type="match status" value="1"/>
</dbReference>
<organism evidence="4 5">
    <name type="scientific">Chryseobacterium culicis</name>
    <dbReference type="NCBI Taxonomy" id="680127"/>
    <lineage>
        <taxon>Bacteria</taxon>
        <taxon>Pseudomonadati</taxon>
        <taxon>Bacteroidota</taxon>
        <taxon>Flavobacteriia</taxon>
        <taxon>Flavobacteriales</taxon>
        <taxon>Weeksellaceae</taxon>
        <taxon>Chryseobacterium group</taxon>
        <taxon>Chryseobacterium</taxon>
    </lineage>
</organism>
<dbReference type="EMBL" id="FNWQ01000002">
    <property type="protein sequence ID" value="SEH33592.1"/>
    <property type="molecule type" value="Genomic_DNA"/>
</dbReference>
<dbReference type="PANTHER" id="PTHR11014">
    <property type="entry name" value="PEPTIDASE M20 FAMILY MEMBER"/>
    <property type="match status" value="1"/>
</dbReference>
<dbReference type="Gene3D" id="3.40.630.10">
    <property type="entry name" value="Zn peptidases"/>
    <property type="match status" value="1"/>
</dbReference>
<feature type="chain" id="PRO_5011581966" evidence="3">
    <location>
        <begin position="19"/>
        <end position="438"/>
    </location>
</feature>
<dbReference type="AlphaFoldDB" id="A0A1H6HEQ8"/>
<dbReference type="RefSeq" id="WP_089692429.1">
    <property type="nucleotide sequence ID" value="NZ_FNWQ01000002.1"/>
</dbReference>
<dbReference type="STRING" id="680127.SAMN05421593_2375"/>
<feature type="signal peptide" evidence="3">
    <location>
        <begin position="1"/>
        <end position="18"/>
    </location>
</feature>
<feature type="binding site" evidence="2">
    <location>
        <position position="203"/>
    </location>
    <ligand>
        <name>Mn(2+)</name>
        <dbReference type="ChEBI" id="CHEBI:29035"/>
        <label>2</label>
    </ligand>
</feature>
<dbReference type="PANTHER" id="PTHR11014:SF63">
    <property type="entry name" value="METALLOPEPTIDASE, PUTATIVE (AFU_ORTHOLOGUE AFUA_6G09600)-RELATED"/>
    <property type="match status" value="1"/>
</dbReference>
<name>A0A1H6HEQ8_CHRCI</name>
<reference evidence="4 5" key="1">
    <citation type="submission" date="2016-10" db="EMBL/GenBank/DDBJ databases">
        <authorList>
            <person name="de Groot N.N."/>
        </authorList>
    </citation>
    <scope>NUCLEOTIDE SEQUENCE [LARGE SCALE GENOMIC DNA]</scope>
    <source>
        <strain evidence="4 5">DSM 23031</strain>
    </source>
</reference>
<dbReference type="OrthoDB" id="9776731at2"/>
<dbReference type="Pfam" id="PF01546">
    <property type="entry name" value="Peptidase_M20"/>
    <property type="match status" value="1"/>
</dbReference>
<dbReference type="GO" id="GO:0046872">
    <property type="term" value="F:metal ion binding"/>
    <property type="evidence" value="ECO:0007669"/>
    <property type="project" value="UniProtKB-KW"/>
</dbReference>
<feature type="binding site" evidence="2">
    <location>
        <position position="143"/>
    </location>
    <ligand>
        <name>Mn(2+)</name>
        <dbReference type="ChEBI" id="CHEBI:29035"/>
        <label>2</label>
    </ligand>
</feature>
<keyword evidence="2" id="KW-0464">Manganese</keyword>
<protein>
    <submittedName>
        <fullName evidence="4">Amidohydrolase</fullName>
    </submittedName>
</protein>
<keyword evidence="1 4" id="KW-0378">Hydrolase</keyword>
<dbReference type="Gene3D" id="3.30.70.360">
    <property type="match status" value="1"/>
</dbReference>
<keyword evidence="2" id="KW-0479">Metal-binding</keyword>
<feature type="binding site" evidence="2">
    <location>
        <position position="141"/>
    </location>
    <ligand>
        <name>Mn(2+)</name>
        <dbReference type="ChEBI" id="CHEBI:29035"/>
        <label>2</label>
    </ligand>
</feature>
<evidence type="ECO:0000313" key="4">
    <source>
        <dbReference type="EMBL" id="SEH33592.1"/>
    </source>
</evidence>
<dbReference type="InterPro" id="IPR002933">
    <property type="entry name" value="Peptidase_M20"/>
</dbReference>
<evidence type="ECO:0000313" key="5">
    <source>
        <dbReference type="Proteomes" id="UP000198561"/>
    </source>
</evidence>
<feature type="binding site" evidence="2">
    <location>
        <position position="409"/>
    </location>
    <ligand>
        <name>Mn(2+)</name>
        <dbReference type="ChEBI" id="CHEBI:29035"/>
        <label>2</label>
    </ligand>
</feature>
<dbReference type="Proteomes" id="UP000198561">
    <property type="component" value="Unassembled WGS sequence"/>
</dbReference>
<dbReference type="GO" id="GO:0016787">
    <property type="term" value="F:hydrolase activity"/>
    <property type="evidence" value="ECO:0007669"/>
    <property type="project" value="UniProtKB-KW"/>
</dbReference>
<proteinExistence type="predicted"/>
<comment type="cofactor">
    <cofactor evidence="2">
        <name>Mn(2+)</name>
        <dbReference type="ChEBI" id="CHEBI:29035"/>
    </cofactor>
    <text evidence="2">The Mn(2+) ion enhances activity.</text>
</comment>
<evidence type="ECO:0000256" key="1">
    <source>
        <dbReference type="ARBA" id="ARBA00022801"/>
    </source>
</evidence>
<dbReference type="SUPFAM" id="SSF53187">
    <property type="entry name" value="Zn-dependent exopeptidases"/>
    <property type="match status" value="1"/>
</dbReference>
<evidence type="ECO:0000256" key="3">
    <source>
        <dbReference type="SAM" id="SignalP"/>
    </source>
</evidence>
<accession>A0A1H6HEQ8</accession>
<sequence length="438" mass="49440">MKKLPLTLLCFVSSLLSAQGLNSKKEAIVHSSTRVEQMVHQSVQQETDRIFNKLVNIRREFHENPELASQEKQTQEKIKQYLLDLGLQVQTDHYGHSVIGILKGDKKGKKIAWRSDMDALPNDYPDPEAFKSKIKDIQHGCGHDIHMAIGLGIAEVLSKNKKSLKGTVYFVFQPEEETFKGAKGMLNSGLLSKINPDEIYGLHVTATPVGQIMVKPREMFAYQRKIRIQLKNGLSEDELTGLSKKISSSLFRVSNGGKPWEIQSIVDPKIGLTNPDTVFKDYLFTDGKFNIYSKNSESFLEAYLYETNASRLVMIVPEVQKIIENSGYQNKLLSVSFVQENPTVLNDEKLTHSAIEILQNVYGKNSVASDYGQVPFFNDDFAFFQQKIPGVYFFLGGSNFEKGVIAMNHSPNFRVDEESIRTGVKSFSSLIIERLNQN</sequence>